<evidence type="ECO:0000313" key="2">
    <source>
        <dbReference type="Proteomes" id="UP000501690"/>
    </source>
</evidence>
<reference evidence="1 2" key="1">
    <citation type="submission" date="2019-04" db="EMBL/GenBank/DDBJ databases">
        <title>An improved genome assembly and genetic linkage map for asparagus bean, Vigna unguiculata ssp. sesquipedialis.</title>
        <authorList>
            <person name="Xia Q."/>
            <person name="Zhang R."/>
            <person name="Dong Y."/>
        </authorList>
    </citation>
    <scope>NUCLEOTIDE SEQUENCE [LARGE SCALE GENOMIC DNA]</scope>
    <source>
        <tissue evidence="1">Leaf</tissue>
    </source>
</reference>
<protein>
    <submittedName>
        <fullName evidence="1">Uncharacterized protein</fullName>
    </submittedName>
</protein>
<dbReference type="Proteomes" id="UP000501690">
    <property type="component" value="Linkage Group LG3"/>
</dbReference>
<dbReference type="EMBL" id="CP039347">
    <property type="protein sequence ID" value="QCD86105.1"/>
    <property type="molecule type" value="Genomic_DNA"/>
</dbReference>
<accession>A0A4D6LCL8</accession>
<proteinExistence type="predicted"/>
<name>A0A4D6LCL8_VIGUN</name>
<evidence type="ECO:0000313" key="1">
    <source>
        <dbReference type="EMBL" id="QCD86105.1"/>
    </source>
</evidence>
<gene>
    <name evidence="1" type="ORF">DEO72_LG3g626</name>
</gene>
<dbReference type="AlphaFoldDB" id="A0A4D6LCL8"/>
<organism evidence="1 2">
    <name type="scientific">Vigna unguiculata</name>
    <name type="common">Cowpea</name>
    <dbReference type="NCBI Taxonomy" id="3917"/>
    <lineage>
        <taxon>Eukaryota</taxon>
        <taxon>Viridiplantae</taxon>
        <taxon>Streptophyta</taxon>
        <taxon>Embryophyta</taxon>
        <taxon>Tracheophyta</taxon>
        <taxon>Spermatophyta</taxon>
        <taxon>Magnoliopsida</taxon>
        <taxon>eudicotyledons</taxon>
        <taxon>Gunneridae</taxon>
        <taxon>Pentapetalae</taxon>
        <taxon>rosids</taxon>
        <taxon>fabids</taxon>
        <taxon>Fabales</taxon>
        <taxon>Fabaceae</taxon>
        <taxon>Papilionoideae</taxon>
        <taxon>50 kb inversion clade</taxon>
        <taxon>NPAAA clade</taxon>
        <taxon>indigoferoid/millettioid clade</taxon>
        <taxon>Phaseoleae</taxon>
        <taxon>Vigna</taxon>
    </lineage>
</organism>
<keyword evidence="2" id="KW-1185">Reference proteome</keyword>
<sequence>MFYEYGLISPPPPPPPSEDHKLRYLHQILVSAVFDTFINVNNYGWLDAPKNIRSILKGSGVTVNIWQLATSQDPIVDKLNRYTKGLSSDSDDVQCQPGLVFKVSNTVSIIYVVMK</sequence>